<evidence type="ECO:0000256" key="9">
    <source>
        <dbReference type="ARBA" id="ARBA00023049"/>
    </source>
</evidence>
<evidence type="ECO:0000256" key="4">
    <source>
        <dbReference type="ARBA" id="ARBA00022723"/>
    </source>
</evidence>
<dbReference type="PANTHER" id="PTHR10120">
    <property type="entry name" value="CAAX PRENYL PROTEASE 1"/>
    <property type="match status" value="1"/>
</dbReference>
<dbReference type="AlphaFoldDB" id="A0A6J8F1W2"/>
<evidence type="ECO:0000259" key="15">
    <source>
        <dbReference type="Pfam" id="PF01435"/>
    </source>
</evidence>
<keyword evidence="10 13" id="KW-0472">Membrane</keyword>
<evidence type="ECO:0000256" key="7">
    <source>
        <dbReference type="ARBA" id="ARBA00022833"/>
    </source>
</evidence>
<evidence type="ECO:0000256" key="2">
    <source>
        <dbReference type="ARBA" id="ARBA00022670"/>
    </source>
</evidence>
<dbReference type="Proteomes" id="UP000507470">
    <property type="component" value="Unassembled WGS sequence"/>
</dbReference>
<comment type="catalytic activity">
    <reaction evidence="11 13">
        <text>Hydrolyzes the peptide bond -P2-(S-farnesyl or geranylgeranyl)C-P1'-P2'-P3'-COOH where P1' and P2' are amino acids with aliphatic side chains and P3' is any C-terminal residue.</text>
        <dbReference type="EC" id="3.4.24.84"/>
    </reaction>
</comment>
<reference evidence="16 17" key="1">
    <citation type="submission" date="2020-06" db="EMBL/GenBank/DDBJ databases">
        <authorList>
            <person name="Li R."/>
            <person name="Bekaert M."/>
        </authorList>
    </citation>
    <scope>NUCLEOTIDE SEQUENCE [LARGE SCALE GENOMIC DNA]</scope>
    <source>
        <strain evidence="17">wild</strain>
    </source>
</reference>
<evidence type="ECO:0000313" key="17">
    <source>
        <dbReference type="Proteomes" id="UP000507470"/>
    </source>
</evidence>
<comment type="subcellular location">
    <subcellularLocation>
        <location evidence="1 13">Endoplasmic reticulum membrane</location>
        <topology evidence="1 13">Multi-pass membrane protein</topology>
    </subcellularLocation>
</comment>
<proteinExistence type="inferred from homology"/>
<feature type="compositionally biased region" description="Basic and acidic residues" evidence="14">
    <location>
        <begin position="160"/>
        <end position="169"/>
    </location>
</feature>
<dbReference type="InterPro" id="IPR027057">
    <property type="entry name" value="CAXX_Prtase_1"/>
</dbReference>
<dbReference type="Pfam" id="PF01435">
    <property type="entry name" value="Peptidase_M48"/>
    <property type="match status" value="1"/>
</dbReference>
<gene>
    <name evidence="16" type="ORF">MCOR_58436</name>
</gene>
<accession>A0A6J8F1W2</accession>
<evidence type="ECO:0000256" key="8">
    <source>
        <dbReference type="ARBA" id="ARBA00022989"/>
    </source>
</evidence>
<feature type="domain" description="Peptidase M48" evidence="15">
    <location>
        <begin position="97"/>
        <end position="325"/>
    </location>
</feature>
<feature type="binding site" evidence="12">
    <location>
        <position position="220"/>
    </location>
    <ligand>
        <name>Zn(2+)</name>
        <dbReference type="ChEBI" id="CHEBI:29105"/>
        <note>catalytic</note>
    </ligand>
</feature>
<evidence type="ECO:0000256" key="1">
    <source>
        <dbReference type="ARBA" id="ARBA00004477"/>
    </source>
</evidence>
<evidence type="ECO:0000256" key="12">
    <source>
        <dbReference type="PIRSR" id="PIRSR627057-2"/>
    </source>
</evidence>
<keyword evidence="6 13" id="KW-0256">Endoplasmic reticulum</keyword>
<sequence length="327" mass="37690">MNTVFLLILCTAIDNLSDVLQNSFIFFQRQLFRIVKTLPVSLEGVLDQETFNKARMYGLDKNVFGGSRLLYSQVESTVYITVYADYIAPLFDKFTPLPDGELRTRIEAFAASIDFPLKKLFVVDGSKRSAHSNTYFYGFFNNNKRIVIFDTLLEDSSPLNKKEEEEKKQQKNTAGKEGQEKIGERENVENTATKHTLEEEKMKHKKHGCSTGEILAILGHELGHWKLNHNLKNIILKNFNSFLCFMLMSMLFRRGDLYLAFGFQSKPTIIGLIIIFQYILSPYHVMAKELKSSLIKLNKDNLGFPVTDWLYSSWNYSHPPILERLKG</sequence>
<dbReference type="GO" id="GO:0046872">
    <property type="term" value="F:metal ion binding"/>
    <property type="evidence" value="ECO:0007669"/>
    <property type="project" value="UniProtKB-UniRule"/>
</dbReference>
<name>A0A6J8F1W2_MYTCO</name>
<protein>
    <recommendedName>
        <fullName evidence="13">CAAX prenyl protease</fullName>
        <ecNumber evidence="13">3.4.24.84</ecNumber>
    </recommendedName>
</protein>
<comment type="caution">
    <text evidence="13">Lacks conserved residue(s) required for the propagation of feature annotation.</text>
</comment>
<evidence type="ECO:0000256" key="11">
    <source>
        <dbReference type="ARBA" id="ARBA00044456"/>
    </source>
</evidence>
<evidence type="ECO:0000256" key="3">
    <source>
        <dbReference type="ARBA" id="ARBA00022692"/>
    </source>
</evidence>
<comment type="function">
    <text evidence="13">Proteolytically removes the C-terminal three residues of farnesylated proteins.</text>
</comment>
<dbReference type="GO" id="GO:0005789">
    <property type="term" value="C:endoplasmic reticulum membrane"/>
    <property type="evidence" value="ECO:0007669"/>
    <property type="project" value="UniProtKB-SubCell"/>
</dbReference>
<dbReference type="InterPro" id="IPR001915">
    <property type="entry name" value="Peptidase_M48"/>
</dbReference>
<evidence type="ECO:0000256" key="10">
    <source>
        <dbReference type="ARBA" id="ARBA00023136"/>
    </source>
</evidence>
<evidence type="ECO:0000256" key="6">
    <source>
        <dbReference type="ARBA" id="ARBA00022824"/>
    </source>
</evidence>
<evidence type="ECO:0000313" key="16">
    <source>
        <dbReference type="EMBL" id="CAC5426754.1"/>
    </source>
</evidence>
<dbReference type="Gene3D" id="3.30.2010.10">
    <property type="entry name" value="Metalloproteases ('zincins'), catalytic domain"/>
    <property type="match status" value="1"/>
</dbReference>
<keyword evidence="17" id="KW-1185">Reference proteome</keyword>
<feature type="transmembrane region" description="Helical" evidence="13">
    <location>
        <begin position="258"/>
        <end position="280"/>
    </location>
</feature>
<feature type="region of interest" description="Disordered" evidence="14">
    <location>
        <begin position="159"/>
        <end position="203"/>
    </location>
</feature>
<keyword evidence="2 13" id="KW-0645">Protease</keyword>
<keyword evidence="9 13" id="KW-0482">Metalloprotease</keyword>
<evidence type="ECO:0000256" key="13">
    <source>
        <dbReference type="RuleBase" id="RU366005"/>
    </source>
</evidence>
<keyword evidence="8 13" id="KW-1133">Transmembrane helix</keyword>
<feature type="binding site" evidence="12">
    <location>
        <position position="224"/>
    </location>
    <ligand>
        <name>Zn(2+)</name>
        <dbReference type="ChEBI" id="CHEBI:29105"/>
        <note>catalytic</note>
    </ligand>
</feature>
<keyword evidence="5 13" id="KW-0378">Hydrolase</keyword>
<organism evidence="16 17">
    <name type="scientific">Mytilus coruscus</name>
    <name type="common">Sea mussel</name>
    <dbReference type="NCBI Taxonomy" id="42192"/>
    <lineage>
        <taxon>Eukaryota</taxon>
        <taxon>Metazoa</taxon>
        <taxon>Spiralia</taxon>
        <taxon>Lophotrochozoa</taxon>
        <taxon>Mollusca</taxon>
        <taxon>Bivalvia</taxon>
        <taxon>Autobranchia</taxon>
        <taxon>Pteriomorphia</taxon>
        <taxon>Mytilida</taxon>
        <taxon>Mytiloidea</taxon>
        <taxon>Mytilidae</taxon>
        <taxon>Mytilinae</taxon>
        <taxon>Mytilus</taxon>
    </lineage>
</organism>
<dbReference type="CDD" id="cd07343">
    <property type="entry name" value="M48A_Zmpste24p_like"/>
    <property type="match status" value="1"/>
</dbReference>
<comment type="similarity">
    <text evidence="13">Belongs to the peptidase M48A family.</text>
</comment>
<evidence type="ECO:0000256" key="5">
    <source>
        <dbReference type="ARBA" id="ARBA00022801"/>
    </source>
</evidence>
<keyword evidence="3 13" id="KW-0812">Transmembrane</keyword>
<keyword evidence="7 12" id="KW-0862">Zinc</keyword>
<dbReference type="EC" id="3.4.24.84" evidence="13"/>
<dbReference type="EMBL" id="CACVKT020010453">
    <property type="protein sequence ID" value="CAC5426754.1"/>
    <property type="molecule type" value="Genomic_DNA"/>
</dbReference>
<dbReference type="GO" id="GO:0004222">
    <property type="term" value="F:metalloendopeptidase activity"/>
    <property type="evidence" value="ECO:0007669"/>
    <property type="project" value="UniProtKB-UniRule"/>
</dbReference>
<keyword evidence="4 12" id="KW-0479">Metal-binding</keyword>
<dbReference type="FunFam" id="3.30.2010.10:FF:000002">
    <property type="entry name" value="CAAX prenyl protease"/>
    <property type="match status" value="1"/>
</dbReference>
<comment type="cofactor">
    <cofactor evidence="12 13">
        <name>Zn(2+)</name>
        <dbReference type="ChEBI" id="CHEBI:29105"/>
    </cofactor>
    <text evidence="12 13">Binds 1 zinc ion per subunit.</text>
</comment>
<dbReference type="GO" id="GO:0071586">
    <property type="term" value="P:CAAX-box protein processing"/>
    <property type="evidence" value="ECO:0007669"/>
    <property type="project" value="UniProtKB-UniRule"/>
</dbReference>
<dbReference type="OrthoDB" id="360839at2759"/>
<evidence type="ECO:0000256" key="14">
    <source>
        <dbReference type="SAM" id="MobiDB-lite"/>
    </source>
</evidence>
<feature type="compositionally biased region" description="Basic and acidic residues" evidence="14">
    <location>
        <begin position="177"/>
        <end position="188"/>
    </location>
</feature>